<proteinExistence type="predicted"/>
<organism evidence="2">
    <name type="scientific">Symploca sp. SIO1C4</name>
    <dbReference type="NCBI Taxonomy" id="2607765"/>
    <lineage>
        <taxon>Bacteria</taxon>
        <taxon>Bacillati</taxon>
        <taxon>Cyanobacteriota</taxon>
        <taxon>Cyanophyceae</taxon>
        <taxon>Coleofasciculales</taxon>
        <taxon>Coleofasciculaceae</taxon>
        <taxon>Symploca</taxon>
    </lineage>
</organism>
<name>A0A6B3NGM1_9CYAN</name>
<feature type="coiled-coil region" evidence="1">
    <location>
        <begin position="14"/>
        <end position="51"/>
    </location>
</feature>
<comment type="caution">
    <text evidence="2">The sequence shown here is derived from an EMBL/GenBank/DDBJ whole genome shotgun (WGS) entry which is preliminary data.</text>
</comment>
<gene>
    <name evidence="2" type="ORF">F6J89_33575</name>
</gene>
<reference evidence="2" key="1">
    <citation type="submission" date="2019-11" db="EMBL/GenBank/DDBJ databases">
        <title>Genomic insights into an expanded diversity of filamentous marine cyanobacteria reveals the extraordinary biosynthetic potential of Moorea and Okeania.</title>
        <authorList>
            <person name="Ferreira Leao T."/>
            <person name="Wang M."/>
            <person name="Moss N."/>
            <person name="Da Silva R."/>
            <person name="Sanders J."/>
            <person name="Nurk S."/>
            <person name="Gurevich A."/>
            <person name="Humphrey G."/>
            <person name="Reher R."/>
            <person name="Zhu Q."/>
            <person name="Belda-Ferre P."/>
            <person name="Glukhov E."/>
            <person name="Rex R."/>
            <person name="Dorrestein P.C."/>
            <person name="Knight R."/>
            <person name="Pevzner P."/>
            <person name="Gerwick W.H."/>
            <person name="Gerwick L."/>
        </authorList>
    </citation>
    <scope>NUCLEOTIDE SEQUENCE</scope>
    <source>
        <strain evidence="2">SIO1C4</strain>
    </source>
</reference>
<dbReference type="EMBL" id="JAAHFQ010001220">
    <property type="protein sequence ID" value="NER32396.1"/>
    <property type="molecule type" value="Genomic_DNA"/>
</dbReference>
<accession>A0A6B3NGM1</accession>
<protein>
    <submittedName>
        <fullName evidence="2">Uncharacterized protein</fullName>
    </submittedName>
</protein>
<evidence type="ECO:0000313" key="2">
    <source>
        <dbReference type="EMBL" id="NER32396.1"/>
    </source>
</evidence>
<dbReference type="AlphaFoldDB" id="A0A6B3NGM1"/>
<keyword evidence="1" id="KW-0175">Coiled coil</keyword>
<evidence type="ECO:0000256" key="1">
    <source>
        <dbReference type="SAM" id="Coils"/>
    </source>
</evidence>
<sequence>MGTGKATGQLQDELKKAKAAHRNQVLQAAQLEQLTWLNKELLQKLKATEKSHKSLMNYIKEMHKNLEDNFHRTPIEEIWFRELGRYLRKFK</sequence>